<dbReference type="EMBL" id="CABHNW010000139">
    <property type="protein sequence ID" value="VUX40146.1"/>
    <property type="molecule type" value="Genomic_DNA"/>
</dbReference>
<gene>
    <name evidence="1" type="ORF">RSSSTS7063_00747</name>
</gene>
<protein>
    <submittedName>
        <fullName evidence="1">Uncharacterized protein</fullName>
    </submittedName>
</protein>
<name>A0A564W5J7_9FIRM</name>
<sequence>MMDYRELRKLKAQLIEKENKTEDELHLLMELQSLSKVIDTIGFSLQMSGDMCKTCGRPL</sequence>
<proteinExistence type="predicted"/>
<keyword evidence="2" id="KW-1185">Reference proteome</keyword>
<dbReference type="Proteomes" id="UP000408482">
    <property type="component" value="Unassembled WGS sequence"/>
</dbReference>
<dbReference type="AlphaFoldDB" id="A0A564W5J7"/>
<accession>A0A564W5J7</accession>
<dbReference type="RefSeq" id="WP_144094650.1">
    <property type="nucleotide sequence ID" value="NZ_CABHMX010000004.1"/>
</dbReference>
<evidence type="ECO:0000313" key="2">
    <source>
        <dbReference type="Proteomes" id="UP000408482"/>
    </source>
</evidence>
<reference evidence="1 2" key="1">
    <citation type="submission" date="2019-07" db="EMBL/GenBank/DDBJ databases">
        <authorList>
            <person name="Hibberd C M."/>
            <person name="Gehrig L. J."/>
            <person name="Chang H.-W."/>
            <person name="Venkatesh S."/>
        </authorList>
    </citation>
    <scope>NUCLEOTIDE SEQUENCE [LARGE SCALE GENOMIC DNA]</scope>
    <source>
        <strain evidence="1">Blautia_luti_SSTS_Bg7063</strain>
    </source>
</reference>
<organism evidence="1 2">
    <name type="scientific">Blautia luti</name>
    <dbReference type="NCBI Taxonomy" id="89014"/>
    <lineage>
        <taxon>Bacteria</taxon>
        <taxon>Bacillati</taxon>
        <taxon>Bacillota</taxon>
        <taxon>Clostridia</taxon>
        <taxon>Lachnospirales</taxon>
        <taxon>Lachnospiraceae</taxon>
        <taxon>Blautia</taxon>
    </lineage>
</organism>
<evidence type="ECO:0000313" key="1">
    <source>
        <dbReference type="EMBL" id="VUX40146.1"/>
    </source>
</evidence>